<evidence type="ECO:0000313" key="3">
    <source>
        <dbReference type="Proteomes" id="UP000428803"/>
    </source>
</evidence>
<feature type="signal peptide" evidence="1">
    <location>
        <begin position="1"/>
        <end position="21"/>
    </location>
</feature>
<dbReference type="Proteomes" id="UP000428803">
    <property type="component" value="Chromosome"/>
</dbReference>
<sequence length="102" mass="10794">MTREATFRVAFVVWIAAHAVAANPAAAQVAATAVAPDDPDQQIKCKKFAAVGSIIRKVKVCKTLAEWRRSQQAGNDAARAIVGENVCSGGECRGYEPPDAQP</sequence>
<dbReference type="KEGG" id="slaa:EUU25_10860"/>
<evidence type="ECO:0008006" key="4">
    <source>
        <dbReference type="Google" id="ProtNLM"/>
    </source>
</evidence>
<dbReference type="EMBL" id="CP035733">
    <property type="protein sequence ID" value="QGY81072.1"/>
    <property type="molecule type" value="Genomic_DNA"/>
</dbReference>
<dbReference type="AlphaFoldDB" id="A0A6I6LF82"/>
<keyword evidence="1" id="KW-0732">Signal</keyword>
<name>A0A6I6LF82_9SPHN</name>
<protein>
    <recommendedName>
        <fullName evidence="4">Secreted protein</fullName>
    </recommendedName>
</protein>
<reference evidence="3" key="1">
    <citation type="submission" date="2019-01" db="EMBL/GenBank/DDBJ databases">
        <title>Sphingorhabdus lacus sp.nov., isolated from an oligotrophic freshwater lake.</title>
        <authorList>
            <person name="Park M."/>
        </authorList>
    </citation>
    <scope>NUCLEOTIDE SEQUENCE [LARGE SCALE GENOMIC DNA]</scope>
    <source>
        <strain evidence="3">IMCC1753</strain>
    </source>
</reference>
<evidence type="ECO:0000313" key="2">
    <source>
        <dbReference type="EMBL" id="QGY81072.1"/>
    </source>
</evidence>
<dbReference type="RefSeq" id="WP_158900911.1">
    <property type="nucleotide sequence ID" value="NZ_CP035733.1"/>
</dbReference>
<dbReference type="OrthoDB" id="7411229at2"/>
<evidence type="ECO:0000256" key="1">
    <source>
        <dbReference type="SAM" id="SignalP"/>
    </source>
</evidence>
<proteinExistence type="predicted"/>
<feature type="chain" id="PRO_5026104658" description="Secreted protein" evidence="1">
    <location>
        <begin position="22"/>
        <end position="102"/>
    </location>
</feature>
<gene>
    <name evidence="2" type="ORF">EUU25_10860</name>
</gene>
<organism evidence="2 3">
    <name type="scientific">Sphingorhabdus lacus</name>
    <dbReference type="NCBI Taxonomy" id="392610"/>
    <lineage>
        <taxon>Bacteria</taxon>
        <taxon>Pseudomonadati</taxon>
        <taxon>Pseudomonadota</taxon>
        <taxon>Alphaproteobacteria</taxon>
        <taxon>Sphingomonadales</taxon>
        <taxon>Sphingomonadaceae</taxon>
        <taxon>Sphingorhabdus</taxon>
    </lineage>
</organism>
<keyword evidence="3" id="KW-1185">Reference proteome</keyword>
<accession>A0A6I6LF82</accession>